<evidence type="ECO:0000256" key="1">
    <source>
        <dbReference type="SAM" id="MobiDB-lite"/>
    </source>
</evidence>
<feature type="domain" description="CorA-like transporter" evidence="2">
    <location>
        <begin position="2"/>
        <end position="213"/>
    </location>
</feature>
<organism evidence="3 4">
    <name type="scientific">Apiospora hydei</name>
    <dbReference type="NCBI Taxonomy" id="1337664"/>
    <lineage>
        <taxon>Eukaryota</taxon>
        <taxon>Fungi</taxon>
        <taxon>Dikarya</taxon>
        <taxon>Ascomycota</taxon>
        <taxon>Pezizomycotina</taxon>
        <taxon>Sordariomycetes</taxon>
        <taxon>Xylariomycetidae</taxon>
        <taxon>Amphisphaeriales</taxon>
        <taxon>Apiosporaceae</taxon>
        <taxon>Apiospora</taxon>
    </lineage>
</organism>
<evidence type="ECO:0000259" key="2">
    <source>
        <dbReference type="Pfam" id="PF26616"/>
    </source>
</evidence>
<comment type="caution">
    <text evidence="3">The sequence shown here is derived from an EMBL/GenBank/DDBJ whole genome shotgun (WGS) entry which is preliminary data.</text>
</comment>
<keyword evidence="4" id="KW-1185">Reference proteome</keyword>
<accession>A0ABR1X4L0</accession>
<reference evidence="3 4" key="1">
    <citation type="submission" date="2023-01" db="EMBL/GenBank/DDBJ databases">
        <title>Analysis of 21 Apiospora genomes using comparative genomics revels a genus with tremendous synthesis potential of carbohydrate active enzymes and secondary metabolites.</title>
        <authorList>
            <person name="Sorensen T."/>
        </authorList>
    </citation>
    <scope>NUCLEOTIDE SEQUENCE [LARGE SCALE GENOMIC DNA]</scope>
    <source>
        <strain evidence="3 4">CBS 114990</strain>
    </source>
</reference>
<evidence type="ECO:0000313" key="4">
    <source>
        <dbReference type="Proteomes" id="UP001433268"/>
    </source>
</evidence>
<feature type="compositionally biased region" description="Basic and acidic residues" evidence="1">
    <location>
        <begin position="242"/>
        <end position="253"/>
    </location>
</feature>
<dbReference type="RefSeq" id="XP_066673254.1">
    <property type="nucleotide sequence ID" value="XM_066809636.1"/>
</dbReference>
<evidence type="ECO:0000313" key="3">
    <source>
        <dbReference type="EMBL" id="KAK8090360.1"/>
    </source>
</evidence>
<sequence length="289" mass="33210">MERSKINNKSQLDRHYTQHLVNKETDPRVRHLFLTAGHSTAPLNCTLEMFQFLCTYHQVSPGFLDLICSFGRELGGFNVFHHMHILHERFSSTRHPSTAIREIGRSGDELRVGYKLFAMEQQEPEHKNKWVMRQTATYHTLDLAKWKAFWITVKANNVVRERTDEISTNASDSLAAEALSRSLLTHQVMFNWCTEGWAWYIAEVDDTVEKILRPLTAADIPPEEGSLDPHQYIAKTLSFQREKGLDQVSEKTLPRSAGGLSPVQPRNEIARTETQHTTRSGQEREAQID</sequence>
<dbReference type="EMBL" id="JAQQWN010000004">
    <property type="protein sequence ID" value="KAK8090360.1"/>
    <property type="molecule type" value="Genomic_DNA"/>
</dbReference>
<dbReference type="Pfam" id="PF26616">
    <property type="entry name" value="CorA-like"/>
    <property type="match status" value="1"/>
</dbReference>
<dbReference type="GeneID" id="92042696"/>
<feature type="region of interest" description="Disordered" evidence="1">
    <location>
        <begin position="242"/>
        <end position="289"/>
    </location>
</feature>
<dbReference type="Proteomes" id="UP001433268">
    <property type="component" value="Unassembled WGS sequence"/>
</dbReference>
<dbReference type="InterPro" id="IPR058257">
    <property type="entry name" value="CorA-like_dom"/>
</dbReference>
<gene>
    <name evidence="3" type="ORF">PG997_005321</name>
</gene>
<protein>
    <recommendedName>
        <fullName evidence="2">CorA-like transporter domain-containing protein</fullName>
    </recommendedName>
</protein>
<name>A0ABR1X4L0_9PEZI</name>
<feature type="compositionally biased region" description="Basic and acidic residues" evidence="1">
    <location>
        <begin position="268"/>
        <end position="289"/>
    </location>
</feature>
<proteinExistence type="predicted"/>